<dbReference type="InterPro" id="IPR051603">
    <property type="entry name" value="Zinc-ADH_QOR/CCCR"/>
</dbReference>
<accession>A0A4Q9HZP3</accession>
<dbReference type="Pfam" id="PF08240">
    <property type="entry name" value="ADH_N"/>
    <property type="match status" value="1"/>
</dbReference>
<dbReference type="RefSeq" id="WP_131122250.1">
    <property type="nucleotide sequence ID" value="NZ_SIXH01000024.1"/>
</dbReference>
<protein>
    <submittedName>
        <fullName evidence="3">Zinc-binding alcohol dehydrogenase family protein</fullName>
    </submittedName>
</protein>
<dbReference type="SMART" id="SM00829">
    <property type="entry name" value="PKS_ER"/>
    <property type="match status" value="1"/>
</dbReference>
<dbReference type="InterPro" id="IPR020843">
    <property type="entry name" value="ER"/>
</dbReference>
<dbReference type="InterPro" id="IPR013154">
    <property type="entry name" value="ADH-like_N"/>
</dbReference>
<sequence length="325" mass="33431">MRALRFERFGGPEVLSVTEVADPVAGDGLAVVAVKAGSVNPSDVKNIAGAMEGTVLPRVPGRDFAGVVLAGPDEWLGAEVWGTGGDLGFTLDGSHAERLALPVGALARKPETLDFAEAATVGVNFVVGWLGAIETAALTAGETVAVFGVSGGVGTAVAQIARAVGARPVLGVDRHAPADGTAAAEIIDEFVPIDADTDVAAEIRRITGGRGADVVYDAVGGVTTPSAVASLAHRGRLVVISAVGTSTVEIDLTDFYHREARMLGADSRKLDATASAERLRRISPLFARGEFTPLPIAQTFDLGHGPDAYDAVAQRKVRGRVVIQP</sequence>
<keyword evidence="1" id="KW-0521">NADP</keyword>
<keyword evidence="4" id="KW-1185">Reference proteome</keyword>
<name>A0A4Q9HZP3_STRKA</name>
<dbReference type="EMBL" id="SIXH01000024">
    <property type="protein sequence ID" value="TBO60817.1"/>
    <property type="molecule type" value="Genomic_DNA"/>
</dbReference>
<comment type="caution">
    <text evidence="3">The sequence shown here is derived from an EMBL/GenBank/DDBJ whole genome shotgun (WGS) entry which is preliminary data.</text>
</comment>
<organism evidence="3 4">
    <name type="scientific">Streptomyces kasugaensis</name>
    <dbReference type="NCBI Taxonomy" id="1946"/>
    <lineage>
        <taxon>Bacteria</taxon>
        <taxon>Bacillati</taxon>
        <taxon>Actinomycetota</taxon>
        <taxon>Actinomycetes</taxon>
        <taxon>Kitasatosporales</taxon>
        <taxon>Streptomycetaceae</taxon>
        <taxon>Streptomyces</taxon>
    </lineage>
</organism>
<proteinExistence type="predicted"/>
<dbReference type="SUPFAM" id="SSF50129">
    <property type="entry name" value="GroES-like"/>
    <property type="match status" value="1"/>
</dbReference>
<evidence type="ECO:0000313" key="4">
    <source>
        <dbReference type="Proteomes" id="UP000292452"/>
    </source>
</evidence>
<dbReference type="SUPFAM" id="SSF51735">
    <property type="entry name" value="NAD(P)-binding Rossmann-fold domains"/>
    <property type="match status" value="1"/>
</dbReference>
<reference evidence="3 4" key="1">
    <citation type="submission" date="2019-02" db="EMBL/GenBank/DDBJ databases">
        <title>Draft Genome Sequence of Streptomyces sp. AM-2504, identified by 16S rRNA comparative analysis as a Streptomyces Kasugaensis strain.</title>
        <authorList>
            <person name="Napolioni V."/>
            <person name="Giuliodori A.M."/>
            <person name="Spurio R."/>
            <person name="Fabbretti A."/>
        </authorList>
    </citation>
    <scope>NUCLEOTIDE SEQUENCE [LARGE SCALE GENOMIC DNA]</scope>
    <source>
        <strain evidence="3 4">AM-2504</strain>
    </source>
</reference>
<dbReference type="PANTHER" id="PTHR44154:SF1">
    <property type="entry name" value="QUINONE OXIDOREDUCTASE"/>
    <property type="match status" value="1"/>
</dbReference>
<dbReference type="InterPro" id="IPR013149">
    <property type="entry name" value="ADH-like_C"/>
</dbReference>
<gene>
    <name evidence="3" type="ORF">EYS09_04400</name>
</gene>
<dbReference type="Proteomes" id="UP000292452">
    <property type="component" value="Unassembled WGS sequence"/>
</dbReference>
<dbReference type="PANTHER" id="PTHR44154">
    <property type="entry name" value="QUINONE OXIDOREDUCTASE"/>
    <property type="match status" value="1"/>
</dbReference>
<dbReference type="GO" id="GO:0016491">
    <property type="term" value="F:oxidoreductase activity"/>
    <property type="evidence" value="ECO:0007669"/>
    <property type="project" value="InterPro"/>
</dbReference>
<evidence type="ECO:0000259" key="2">
    <source>
        <dbReference type="SMART" id="SM00829"/>
    </source>
</evidence>
<feature type="domain" description="Enoyl reductase (ER)" evidence="2">
    <location>
        <begin position="10"/>
        <end position="323"/>
    </location>
</feature>
<dbReference type="InterPro" id="IPR011032">
    <property type="entry name" value="GroES-like_sf"/>
</dbReference>
<dbReference type="AlphaFoldDB" id="A0A4Q9HZP3"/>
<evidence type="ECO:0000256" key="1">
    <source>
        <dbReference type="ARBA" id="ARBA00022857"/>
    </source>
</evidence>
<evidence type="ECO:0000313" key="3">
    <source>
        <dbReference type="EMBL" id="TBO60817.1"/>
    </source>
</evidence>
<dbReference type="Pfam" id="PF00107">
    <property type="entry name" value="ADH_zinc_N"/>
    <property type="match status" value="1"/>
</dbReference>
<dbReference type="InterPro" id="IPR036291">
    <property type="entry name" value="NAD(P)-bd_dom_sf"/>
</dbReference>
<dbReference type="Gene3D" id="3.90.180.10">
    <property type="entry name" value="Medium-chain alcohol dehydrogenases, catalytic domain"/>
    <property type="match status" value="1"/>
</dbReference>